<feature type="region of interest" description="Disordered" evidence="14">
    <location>
        <begin position="502"/>
        <end position="530"/>
    </location>
</feature>
<feature type="coiled-coil region" evidence="13">
    <location>
        <begin position="596"/>
        <end position="633"/>
    </location>
</feature>
<comment type="similarity">
    <text evidence="12">Belongs to the short-chain dehydrogenases/reductases (SDR) family.</text>
</comment>
<evidence type="ECO:0000256" key="2">
    <source>
        <dbReference type="ARBA" id="ARBA00022516"/>
    </source>
</evidence>
<keyword evidence="10 12" id="KW-0472">Membrane</keyword>
<keyword evidence="3 12" id="KW-0812">Transmembrane</keyword>
<dbReference type="STRING" id="403673.A0A177WQM7"/>
<comment type="function">
    <text evidence="12">Component of the microsomal membrane bound fatty acid elongation system, which produces the 26-carbon very long-chain fatty acids (VLCFA) from palmitate. Catalyzes the reduction of the 3-ketoacyl-CoA intermediate that is formed in each cycle of fatty acid elongation. VLCFAs serve as precursors for ceramide and sphingolipids.</text>
</comment>
<sequence>MRAGRLRMATLVSILHSIQEDAEYQALKDKDKVIDPYPLRSQKQFFPGTFDSPLFRLITILQSVESNENTSSVARQESDAVENITASQSLNDMAGNQVFQPTFLSSSNLLPTYGSSLPNLQPNESTASSSETLAASHARQQVFAVSDMVSNAHRIEHASLPVQQLQSLSELGLGSLTGTDPPSQPLCETYKTEPNLHEAQDIQNTIETTHLVECESHGCQTSRRNSTSQQPLVRGITNLCQPSLASADMRLPDCTSTPIPIPNLVLPASMSRMPSLASSSASSTLDLVGSSPSLPSSPNPSMSQRWTDEYAHIDIDWSMQAMDTLYSASFYDFIRSESNIEISGQKLARLVKEYQPKQVAKALNWIIQGWSVHNTARLLVMIFSDWLPDLAGCVFAILCREWPLNPQTAMCTAYLIHAEPPSAAALFIRSLSNGWKQDVSVELISYVDEVLEWDSSYFKAFIAAYSKLIYAAPVQSKSTVSVDALGWSSVHQKTNSCKTCDCENSKSSKTRSHMHASDSPTSSTESLHSNMTTAGTISTQRESNFPGSSTSTPSCYSNYGSSTQSKCTFDEHLESKDFENSDDSNSGLFDGHQTLLNQLKTKSKELEVQQKALEEMQEAIDEYEHDAQIHSMECKQCELKISCIYMSAIQANLSAALDRMFFIIKIKKYFYKNPINLVNSIKPSLNHHQTIMMFLIPYLIGPLKKIISVLTGFSDDLFILYTAHPILTVTVIALTTLSLSFVVQILLSFTNYLILILLPSSFWASKGSILKLQLQEKNKAGKLVPSKKLRPWAVVTGASDGIGKEFALQLAHLGYNIVLISRSVDRLKLVADLISTQDPLSKTLILPVDYAAASTHDYDTIAAALRPLHITVLINNVGISHAFPISFVEETSDMVHSIVQVNIMAQLTMTRIILPQMLARKEGTIINVGSMAGKVPSAYLSVYSGSKAFLRFWSQALALEVKPSNIHVEHVNTYFVATAMSKIRKASWLAPSPKLYVQSVLANVGNSINSTPYPPHGFVSWMFERFAPEHLLMKLSCDMHLDIRKRALAKIAREAKKN</sequence>
<dbReference type="GO" id="GO:0030497">
    <property type="term" value="P:fatty acid elongation"/>
    <property type="evidence" value="ECO:0007669"/>
    <property type="project" value="UniProtKB-UniRule"/>
</dbReference>
<proteinExistence type="inferred from homology"/>
<keyword evidence="6 12" id="KW-0521">NADP</keyword>
<dbReference type="InterPro" id="IPR036291">
    <property type="entry name" value="NAD(P)-bd_dom_sf"/>
</dbReference>
<dbReference type="SUPFAM" id="SSF51735">
    <property type="entry name" value="NAD(P)-binding Rossmann-fold domains"/>
    <property type="match status" value="1"/>
</dbReference>
<evidence type="ECO:0000256" key="15">
    <source>
        <dbReference type="SAM" id="Phobius"/>
    </source>
</evidence>
<dbReference type="InterPro" id="IPR027533">
    <property type="entry name" value="3_ketoreductase_fungal"/>
</dbReference>
<feature type="active site" description="Proton acceptor" evidence="12">
    <location>
        <position position="943"/>
    </location>
</feature>
<keyword evidence="5 12" id="KW-0276">Fatty acid metabolism</keyword>
<protein>
    <recommendedName>
        <fullName evidence="12">Very-long-chain 3-oxoacyl-CoA reductase</fullName>
        <ecNumber evidence="12">1.1.1.330</ecNumber>
    </recommendedName>
    <alternativeName>
        <fullName evidence="12">3-ketoacyl-CoA reductase</fullName>
        <shortName evidence="12">3-ketoreductase</shortName>
        <shortName evidence="12">KAR</shortName>
    </alternativeName>
    <alternativeName>
        <fullName evidence="12">Microsomal beta-keto-reductase</fullName>
    </alternativeName>
</protein>
<dbReference type="Gene3D" id="3.40.50.720">
    <property type="entry name" value="NAD(P)-binding Rossmann-like Domain"/>
    <property type="match status" value="1"/>
</dbReference>
<comment type="pathway">
    <text evidence="1">Lipid metabolism; fatty acid biosynthesis.</text>
</comment>
<organism evidence="16 17">
    <name type="scientific">Batrachochytrium dendrobatidis (strain JEL423)</name>
    <dbReference type="NCBI Taxonomy" id="403673"/>
    <lineage>
        <taxon>Eukaryota</taxon>
        <taxon>Fungi</taxon>
        <taxon>Fungi incertae sedis</taxon>
        <taxon>Chytridiomycota</taxon>
        <taxon>Chytridiomycota incertae sedis</taxon>
        <taxon>Chytridiomycetes</taxon>
        <taxon>Rhizophydiales</taxon>
        <taxon>Rhizophydiales incertae sedis</taxon>
        <taxon>Batrachochytrium</taxon>
    </lineage>
</organism>
<evidence type="ECO:0000313" key="17">
    <source>
        <dbReference type="Proteomes" id="UP000077115"/>
    </source>
</evidence>
<dbReference type="EMBL" id="DS022307">
    <property type="protein sequence ID" value="OAJ42419.1"/>
    <property type="molecule type" value="Genomic_DNA"/>
</dbReference>
<keyword evidence="8 12" id="KW-0560">Oxidoreductase</keyword>
<reference evidence="16 17" key="1">
    <citation type="submission" date="2006-10" db="EMBL/GenBank/DDBJ databases">
        <title>The Genome Sequence of Batrachochytrium dendrobatidis JEL423.</title>
        <authorList>
            <consortium name="The Broad Institute Genome Sequencing Platform"/>
            <person name="Birren B."/>
            <person name="Lander E."/>
            <person name="Galagan J."/>
            <person name="Cuomo C."/>
            <person name="Devon K."/>
            <person name="Jaffe D."/>
            <person name="Butler J."/>
            <person name="Alvarez P."/>
            <person name="Gnerre S."/>
            <person name="Grabherr M."/>
            <person name="Kleber M."/>
            <person name="Mauceli E."/>
            <person name="Brockman W."/>
            <person name="Young S."/>
            <person name="LaButti K."/>
            <person name="Sykes S."/>
            <person name="DeCaprio D."/>
            <person name="Crawford M."/>
            <person name="Koehrsen M."/>
            <person name="Engels R."/>
            <person name="Montgomery P."/>
            <person name="Pearson M."/>
            <person name="Howarth C."/>
            <person name="Larson L."/>
            <person name="White J."/>
            <person name="O'Leary S."/>
            <person name="Kodira C."/>
            <person name="Zeng Q."/>
            <person name="Yandava C."/>
            <person name="Alvarado L."/>
            <person name="Longcore J."/>
            <person name="James T."/>
        </authorList>
    </citation>
    <scope>NUCLEOTIDE SEQUENCE [LARGE SCALE GENOMIC DNA]</scope>
    <source>
        <strain evidence="16 17">JEL423</strain>
    </source>
</reference>
<dbReference type="CDD" id="cd05356">
    <property type="entry name" value="17beta-HSD1_like_SDR_c"/>
    <property type="match status" value="1"/>
</dbReference>
<reference evidence="16 17" key="2">
    <citation type="submission" date="2016-05" db="EMBL/GenBank/DDBJ databases">
        <title>Lineage-specific infection strategies underlie the spectrum of fungal disease in amphibians.</title>
        <authorList>
            <person name="Cuomo C.A."/>
            <person name="Farrer R.A."/>
            <person name="James T."/>
            <person name="Longcore J."/>
            <person name="Birren B."/>
        </authorList>
    </citation>
    <scope>NUCLEOTIDE SEQUENCE [LARGE SCALE GENOMIC DNA]</scope>
    <source>
        <strain evidence="16 17">JEL423</strain>
    </source>
</reference>
<dbReference type="HAMAP" id="MF_03107">
    <property type="entry name" value="3_ketoreductase"/>
    <property type="match status" value="1"/>
</dbReference>
<evidence type="ECO:0000313" key="16">
    <source>
        <dbReference type="EMBL" id="OAJ42419.1"/>
    </source>
</evidence>
<dbReference type="Pfam" id="PF00106">
    <property type="entry name" value="adh_short"/>
    <property type="match status" value="1"/>
</dbReference>
<evidence type="ECO:0000256" key="6">
    <source>
        <dbReference type="ARBA" id="ARBA00022857"/>
    </source>
</evidence>
<evidence type="ECO:0000256" key="8">
    <source>
        <dbReference type="ARBA" id="ARBA00023002"/>
    </source>
</evidence>
<keyword evidence="11 12" id="KW-0275">Fatty acid biosynthesis</keyword>
<evidence type="ECO:0000256" key="3">
    <source>
        <dbReference type="ARBA" id="ARBA00022692"/>
    </source>
</evidence>
<dbReference type="GO" id="GO:0045703">
    <property type="term" value="F:ketoreductase activity"/>
    <property type="evidence" value="ECO:0007669"/>
    <property type="project" value="UniProtKB-UniRule"/>
</dbReference>
<dbReference type="PROSITE" id="PS00061">
    <property type="entry name" value="ADH_SHORT"/>
    <property type="match status" value="1"/>
</dbReference>
<dbReference type="VEuPathDB" id="FungiDB:BDEG_25870"/>
<gene>
    <name evidence="16" type="ORF">BDEG_25870</name>
</gene>
<evidence type="ECO:0000256" key="4">
    <source>
        <dbReference type="ARBA" id="ARBA00022824"/>
    </source>
</evidence>
<evidence type="ECO:0000256" key="1">
    <source>
        <dbReference type="ARBA" id="ARBA00005194"/>
    </source>
</evidence>
<name>A0A177WQM7_BATDL</name>
<keyword evidence="7 12" id="KW-1133">Transmembrane helix</keyword>
<keyword evidence="13" id="KW-0175">Coiled coil</keyword>
<dbReference type="PRINTS" id="PR00080">
    <property type="entry name" value="SDRFAMILY"/>
</dbReference>
<evidence type="ECO:0000256" key="7">
    <source>
        <dbReference type="ARBA" id="ARBA00022989"/>
    </source>
</evidence>
<feature type="transmembrane region" description="Helical" evidence="15">
    <location>
        <begin position="691"/>
        <end position="710"/>
    </location>
</feature>
<evidence type="ECO:0000256" key="14">
    <source>
        <dbReference type="SAM" id="MobiDB-lite"/>
    </source>
</evidence>
<comment type="catalytic activity">
    <reaction evidence="12">
        <text>a very-long-chain (3R)-3-hydroxyacyl-CoA + NADP(+) = a very-long-chain 3-oxoacyl-CoA + NADPH + H(+)</text>
        <dbReference type="Rhea" id="RHEA:48680"/>
        <dbReference type="ChEBI" id="CHEBI:15378"/>
        <dbReference type="ChEBI" id="CHEBI:57783"/>
        <dbReference type="ChEBI" id="CHEBI:58349"/>
        <dbReference type="ChEBI" id="CHEBI:85440"/>
        <dbReference type="ChEBI" id="CHEBI:90725"/>
        <dbReference type="EC" id="1.1.1.330"/>
    </reaction>
</comment>
<evidence type="ECO:0000256" key="12">
    <source>
        <dbReference type="HAMAP-Rule" id="MF_03107"/>
    </source>
</evidence>
<accession>A0A177WQM7</accession>
<dbReference type="AlphaFoldDB" id="A0A177WQM7"/>
<dbReference type="OrthoDB" id="2158148at2759"/>
<dbReference type="PANTHER" id="PTHR43086">
    <property type="entry name" value="VERY-LONG-CHAIN 3-OXOOACYL-COA REDUCTASE"/>
    <property type="match status" value="1"/>
</dbReference>
<dbReference type="PRINTS" id="PR00081">
    <property type="entry name" value="GDHRDH"/>
</dbReference>
<dbReference type="Proteomes" id="UP000077115">
    <property type="component" value="Unassembled WGS sequence"/>
</dbReference>
<evidence type="ECO:0000256" key="11">
    <source>
        <dbReference type="ARBA" id="ARBA00023160"/>
    </source>
</evidence>
<evidence type="ECO:0000256" key="13">
    <source>
        <dbReference type="SAM" id="Coils"/>
    </source>
</evidence>
<keyword evidence="4 12" id="KW-0256">Endoplasmic reticulum</keyword>
<dbReference type="InterPro" id="IPR002347">
    <property type="entry name" value="SDR_fam"/>
</dbReference>
<keyword evidence="2 12" id="KW-0444">Lipid biosynthesis</keyword>
<evidence type="ECO:0000256" key="9">
    <source>
        <dbReference type="ARBA" id="ARBA00023098"/>
    </source>
</evidence>
<keyword evidence="9 12" id="KW-0443">Lipid metabolism</keyword>
<dbReference type="PANTHER" id="PTHR43086:SF2">
    <property type="entry name" value="HYDROXYSTEROID DEHYDROGENASE-LIKE PROTEIN 1"/>
    <property type="match status" value="1"/>
</dbReference>
<dbReference type="GO" id="GO:0005789">
    <property type="term" value="C:endoplasmic reticulum membrane"/>
    <property type="evidence" value="ECO:0007669"/>
    <property type="project" value="UniProtKB-SubCell"/>
</dbReference>
<feature type="region of interest" description="Disordered" evidence="14">
    <location>
        <begin position="282"/>
        <end position="302"/>
    </location>
</feature>
<evidence type="ECO:0000256" key="10">
    <source>
        <dbReference type="ARBA" id="ARBA00023136"/>
    </source>
</evidence>
<feature type="compositionally biased region" description="Polar residues" evidence="14">
    <location>
        <begin position="518"/>
        <end position="530"/>
    </location>
</feature>
<dbReference type="UniPathway" id="UPA00094"/>
<feature type="binding site" evidence="12">
    <location>
        <position position="930"/>
    </location>
    <ligand>
        <name>substrate</name>
    </ligand>
</feature>
<evidence type="ECO:0000256" key="5">
    <source>
        <dbReference type="ARBA" id="ARBA00022832"/>
    </source>
</evidence>
<dbReference type="GO" id="GO:0141040">
    <property type="term" value="F:very-long-chain 3-oxoacyl-CoA reductase activity"/>
    <property type="evidence" value="ECO:0007669"/>
    <property type="project" value="UniProtKB-EC"/>
</dbReference>
<dbReference type="eggNOG" id="ENOG502SG0S">
    <property type="taxonomic scope" value="Eukaryota"/>
</dbReference>
<dbReference type="InterPro" id="IPR020904">
    <property type="entry name" value="Sc_DH/Rdtase_CS"/>
</dbReference>
<comment type="subcellular location">
    <subcellularLocation>
        <location evidence="12">Endoplasmic reticulum membrane</location>
        <topology evidence="12">Single-pass membrane protein</topology>
    </subcellularLocation>
</comment>
<dbReference type="EC" id="1.1.1.330" evidence="12"/>